<dbReference type="GO" id="GO:0034511">
    <property type="term" value="F:U3 snoRNA binding"/>
    <property type="evidence" value="ECO:0007669"/>
    <property type="project" value="InterPro"/>
</dbReference>
<dbReference type="SUPFAM" id="SSF50978">
    <property type="entry name" value="WD40 repeat-like"/>
    <property type="match status" value="1"/>
</dbReference>
<comment type="caution">
    <text evidence="11">The sequence shown here is derived from an EMBL/GenBank/DDBJ whole genome shotgun (WGS) entry which is preliminary data.</text>
</comment>
<accession>A0AAP0H4J2</accession>
<evidence type="ECO:0000256" key="7">
    <source>
        <dbReference type="ARBA" id="ARBA00023242"/>
    </source>
</evidence>
<evidence type="ECO:0000256" key="8">
    <source>
        <dbReference type="ARBA" id="ARBA00023274"/>
    </source>
</evidence>
<feature type="repeat" description="WD" evidence="9">
    <location>
        <begin position="260"/>
        <end position="301"/>
    </location>
</feature>
<name>A0AAP0H4J2_9ASTR</name>
<keyword evidence="3" id="KW-0698">rRNA processing</keyword>
<dbReference type="Pfam" id="PF00400">
    <property type="entry name" value="WD40"/>
    <property type="match status" value="6"/>
</dbReference>
<reference evidence="11 12" key="1">
    <citation type="submission" date="2024-04" db="EMBL/GenBank/DDBJ databases">
        <title>The reference genome of an endangered Asteraceae, Deinandra increscens subsp. villosa, native to the Central Coast of California.</title>
        <authorList>
            <person name="Guilliams M."/>
            <person name="Hasenstab-Lehman K."/>
            <person name="Meyer R."/>
            <person name="Mcevoy S."/>
        </authorList>
    </citation>
    <scope>NUCLEOTIDE SEQUENCE [LARGE SCALE GENOMIC DNA]</scope>
    <source>
        <tissue evidence="11">Leaf</tissue>
    </source>
</reference>
<dbReference type="PANTHER" id="PTHR19865:SF0">
    <property type="entry name" value="U3 SMALL NUCLEOLAR RNA-INTERACTING PROTEIN 2"/>
    <property type="match status" value="1"/>
</dbReference>
<protein>
    <recommendedName>
        <fullName evidence="13">U3 snoRNP-associated protein-like EMB2271</fullName>
    </recommendedName>
</protein>
<evidence type="ECO:0000256" key="6">
    <source>
        <dbReference type="ARBA" id="ARBA00022884"/>
    </source>
</evidence>
<evidence type="ECO:0000256" key="9">
    <source>
        <dbReference type="PROSITE-ProRule" id="PRU00221"/>
    </source>
</evidence>
<dbReference type="InterPro" id="IPR036322">
    <property type="entry name" value="WD40_repeat_dom_sf"/>
</dbReference>
<evidence type="ECO:0000256" key="4">
    <source>
        <dbReference type="ARBA" id="ARBA00022574"/>
    </source>
</evidence>
<dbReference type="EMBL" id="JBCNJP010000008">
    <property type="protein sequence ID" value="KAK9074638.1"/>
    <property type="molecule type" value="Genomic_DNA"/>
</dbReference>
<dbReference type="SMART" id="SM00320">
    <property type="entry name" value="WD40"/>
    <property type="match status" value="6"/>
</dbReference>
<dbReference type="PRINTS" id="PR00320">
    <property type="entry name" value="GPROTEINBRPT"/>
</dbReference>
<feature type="compositionally biased region" description="Basic and acidic residues" evidence="10">
    <location>
        <begin position="85"/>
        <end position="101"/>
    </location>
</feature>
<dbReference type="GO" id="GO:0032040">
    <property type="term" value="C:small-subunit processome"/>
    <property type="evidence" value="ECO:0007669"/>
    <property type="project" value="TreeGrafter"/>
</dbReference>
<comment type="similarity">
    <text evidence="2">Belongs to the WD repeat RRP9 family.</text>
</comment>
<evidence type="ECO:0000256" key="2">
    <source>
        <dbReference type="ARBA" id="ARBA00006777"/>
    </source>
</evidence>
<keyword evidence="6" id="KW-0694">RNA-binding</keyword>
<evidence type="ECO:0000256" key="5">
    <source>
        <dbReference type="ARBA" id="ARBA00022737"/>
    </source>
</evidence>
<dbReference type="PROSITE" id="PS50294">
    <property type="entry name" value="WD_REPEATS_REGION"/>
    <property type="match status" value="3"/>
</dbReference>
<sequence length="515" mass="57414">MMNRKKFRNNKPTQNGHKSKRFKSDKPDPFFDGDSKRRRKIDDENDDDSIKSSDSDEYDDRNVAAVDDGGQSEEEETAAEKRKRVAEAYLEKMRAASRREEEDGDEVDERGGKEDGDRDSLVARMLQAQQLEDSGRVRRLIASRVKDPRKTEGFRVLVKHRQSVTAVVLSEDDSKGFSASKDGYIVQWDVDTGKTETYVWPSEEVLKSHGAKDPQGRAKKRSKHILALAVSSDGRYLASGGFDRHIHLWDTHTREHIQAFPGHKGPVSCLTFRQGTSELFSGSYDRTIKIWNAEDRSYITTLFGHQSDVLTIDCLRKERVLTVGRDRTMHLWKVPEESQLVFRAPASSLECCCFINNDEFLSGSDDGSVEHWSVLRKKPLHIMKNAHPLLAPNTLDVKPNGDLLNGSKGNQLYDVPEKLGTSASSWVSSVAVCRGSDLAASGAGNGVVRLWQIEDDAKGVQPLFELPLAGYVNSLAFAKSGKFLVAGVGKEPRLGRWGSLPAARHGVALHPLQLS</sequence>
<dbReference type="InterPro" id="IPR020472">
    <property type="entry name" value="WD40_PAC1"/>
</dbReference>
<dbReference type="InterPro" id="IPR015943">
    <property type="entry name" value="WD40/YVTN_repeat-like_dom_sf"/>
</dbReference>
<keyword evidence="5" id="KW-0677">Repeat</keyword>
<organism evidence="11 12">
    <name type="scientific">Deinandra increscens subsp. villosa</name>
    <dbReference type="NCBI Taxonomy" id="3103831"/>
    <lineage>
        <taxon>Eukaryota</taxon>
        <taxon>Viridiplantae</taxon>
        <taxon>Streptophyta</taxon>
        <taxon>Embryophyta</taxon>
        <taxon>Tracheophyta</taxon>
        <taxon>Spermatophyta</taxon>
        <taxon>Magnoliopsida</taxon>
        <taxon>eudicotyledons</taxon>
        <taxon>Gunneridae</taxon>
        <taxon>Pentapetalae</taxon>
        <taxon>asterids</taxon>
        <taxon>campanulids</taxon>
        <taxon>Asterales</taxon>
        <taxon>Asteraceae</taxon>
        <taxon>Asteroideae</taxon>
        <taxon>Heliantheae alliance</taxon>
        <taxon>Madieae</taxon>
        <taxon>Madiinae</taxon>
        <taxon>Deinandra</taxon>
    </lineage>
</organism>
<dbReference type="GO" id="GO:0006364">
    <property type="term" value="P:rRNA processing"/>
    <property type="evidence" value="ECO:0007669"/>
    <property type="project" value="UniProtKB-KW"/>
</dbReference>
<dbReference type="Proteomes" id="UP001408789">
    <property type="component" value="Unassembled WGS sequence"/>
</dbReference>
<keyword evidence="8" id="KW-0687">Ribonucleoprotein</keyword>
<evidence type="ECO:0000256" key="1">
    <source>
        <dbReference type="ARBA" id="ARBA00004604"/>
    </source>
</evidence>
<dbReference type="CDD" id="cd00200">
    <property type="entry name" value="WD40"/>
    <property type="match status" value="1"/>
</dbReference>
<evidence type="ECO:0000256" key="3">
    <source>
        <dbReference type="ARBA" id="ARBA00022552"/>
    </source>
</evidence>
<gene>
    <name evidence="11" type="ORF">SSX86_007236</name>
</gene>
<feature type="compositionally biased region" description="Basic and acidic residues" evidence="10">
    <location>
        <begin position="109"/>
        <end position="119"/>
    </location>
</feature>
<evidence type="ECO:0008006" key="13">
    <source>
        <dbReference type="Google" id="ProtNLM"/>
    </source>
</evidence>
<dbReference type="AlphaFoldDB" id="A0AAP0H4J2"/>
<keyword evidence="7" id="KW-0539">Nucleus</keyword>
<feature type="compositionally biased region" description="Basic and acidic residues" evidence="10">
    <location>
        <begin position="22"/>
        <end position="35"/>
    </location>
</feature>
<evidence type="ECO:0000313" key="12">
    <source>
        <dbReference type="Proteomes" id="UP001408789"/>
    </source>
</evidence>
<dbReference type="FunFam" id="2.130.10.10:FF:000483">
    <property type="entry name" value="U3 snoRNP-associated protein-like EMB2271"/>
    <property type="match status" value="1"/>
</dbReference>
<dbReference type="Gene3D" id="2.130.10.10">
    <property type="entry name" value="YVTN repeat-like/Quinoprotein amine dehydrogenase"/>
    <property type="match status" value="1"/>
</dbReference>
<dbReference type="PANTHER" id="PTHR19865">
    <property type="entry name" value="U3 SMALL NUCLEOLAR RNA INTERACTING PROTEIN 2"/>
    <property type="match status" value="1"/>
</dbReference>
<evidence type="ECO:0000256" key="10">
    <source>
        <dbReference type="SAM" id="MobiDB-lite"/>
    </source>
</evidence>
<proteinExistence type="inferred from homology"/>
<feature type="repeat" description="WD" evidence="9">
    <location>
        <begin position="218"/>
        <end position="259"/>
    </location>
</feature>
<keyword evidence="12" id="KW-1185">Reference proteome</keyword>
<evidence type="ECO:0000313" key="11">
    <source>
        <dbReference type="EMBL" id="KAK9074638.1"/>
    </source>
</evidence>
<comment type="subcellular location">
    <subcellularLocation>
        <location evidence="1">Nucleus</location>
        <location evidence="1">Nucleolus</location>
    </subcellularLocation>
</comment>
<feature type="region of interest" description="Disordered" evidence="10">
    <location>
        <begin position="1"/>
        <end position="119"/>
    </location>
</feature>
<feature type="repeat" description="WD" evidence="9">
    <location>
        <begin position="157"/>
        <end position="198"/>
    </location>
</feature>
<dbReference type="InterPro" id="IPR039241">
    <property type="entry name" value="Rrp9-like"/>
</dbReference>
<dbReference type="InterPro" id="IPR001680">
    <property type="entry name" value="WD40_rpt"/>
</dbReference>
<keyword evidence="4 9" id="KW-0853">WD repeat</keyword>
<dbReference type="PROSITE" id="PS50082">
    <property type="entry name" value="WD_REPEATS_2"/>
    <property type="match status" value="3"/>
</dbReference>